<organism evidence="6 7">
    <name type="scientific">Dillenia turbinata</name>
    <dbReference type="NCBI Taxonomy" id="194707"/>
    <lineage>
        <taxon>Eukaryota</taxon>
        <taxon>Viridiplantae</taxon>
        <taxon>Streptophyta</taxon>
        <taxon>Embryophyta</taxon>
        <taxon>Tracheophyta</taxon>
        <taxon>Spermatophyta</taxon>
        <taxon>Magnoliopsida</taxon>
        <taxon>eudicotyledons</taxon>
        <taxon>Gunneridae</taxon>
        <taxon>Pentapetalae</taxon>
        <taxon>Dilleniales</taxon>
        <taxon>Dilleniaceae</taxon>
        <taxon>Dillenia</taxon>
    </lineage>
</organism>
<dbReference type="PANTHER" id="PTHR47573:SF1">
    <property type="entry name" value="PROTEIN AF-9 HOMOLOG"/>
    <property type="match status" value="1"/>
</dbReference>
<keyword evidence="1" id="KW-0805">Transcription regulation</keyword>
<comment type="subcellular location">
    <subcellularLocation>
        <location evidence="4">Nucleus</location>
    </subcellularLocation>
</comment>
<dbReference type="InterPro" id="IPR038704">
    <property type="entry name" value="YEAST_sf"/>
</dbReference>
<keyword evidence="2" id="KW-0804">Transcription</keyword>
<dbReference type="PROSITE" id="PS51037">
    <property type="entry name" value="YEATS"/>
    <property type="match status" value="1"/>
</dbReference>
<evidence type="ECO:0000313" key="7">
    <source>
        <dbReference type="Proteomes" id="UP001370490"/>
    </source>
</evidence>
<reference evidence="6 7" key="1">
    <citation type="submission" date="2023-12" db="EMBL/GenBank/DDBJ databases">
        <title>A high-quality genome assembly for Dillenia turbinata (Dilleniales).</title>
        <authorList>
            <person name="Chanderbali A."/>
        </authorList>
    </citation>
    <scope>NUCLEOTIDE SEQUENCE [LARGE SCALE GENOMIC DNA]</scope>
    <source>
        <strain evidence="6">LSX21</strain>
        <tissue evidence="6">Leaf</tissue>
    </source>
</reference>
<protein>
    <submittedName>
        <fullName evidence="6">YEATS protein</fullName>
    </submittedName>
</protein>
<evidence type="ECO:0000256" key="3">
    <source>
        <dbReference type="ARBA" id="ARBA00023242"/>
    </source>
</evidence>
<dbReference type="Gene3D" id="2.60.40.1970">
    <property type="entry name" value="YEATS domain"/>
    <property type="match status" value="1"/>
</dbReference>
<sequence>MTIRTNSHKWTVYVRGATNEDLGVVIKRAVFQLHSSFANPIRVMILAPSHPKNQLLWSPTMRLFSISLLRVSFFSHVIHHPAVVVPHILDNVILLPLGEFSCFFGWILIPTVLHCFEDLTLLLSYAVALDDEDESRGGDTKDHQLRPWFMTFSEADELSKLAAARQQLSLVSQCIIYRLLRCTSHRCDMFQIFLLCDLIEVDVLKVGEKNYLVTLLLNTPKLNVGAQVGMVFILYSSEIDKKPPGKKVIGKGIRTYQYRTC</sequence>
<dbReference type="InterPro" id="IPR055129">
    <property type="entry name" value="YEATS_dom"/>
</dbReference>
<dbReference type="GO" id="GO:0005634">
    <property type="term" value="C:nucleus"/>
    <property type="evidence" value="ECO:0007669"/>
    <property type="project" value="UniProtKB-SubCell"/>
</dbReference>
<comment type="caution">
    <text evidence="6">The sequence shown here is derived from an EMBL/GenBank/DDBJ whole genome shotgun (WGS) entry which is preliminary data.</text>
</comment>
<evidence type="ECO:0000256" key="1">
    <source>
        <dbReference type="ARBA" id="ARBA00023015"/>
    </source>
</evidence>
<dbReference type="Proteomes" id="UP001370490">
    <property type="component" value="Unassembled WGS sequence"/>
</dbReference>
<name>A0AAN8V4N1_9MAGN</name>
<dbReference type="InterPro" id="IPR005033">
    <property type="entry name" value="YEATS"/>
</dbReference>
<accession>A0AAN8V4N1</accession>
<dbReference type="EMBL" id="JBAMMX010000018">
    <property type="protein sequence ID" value="KAK6922612.1"/>
    <property type="molecule type" value="Genomic_DNA"/>
</dbReference>
<dbReference type="PANTHER" id="PTHR47573">
    <property type="entry name" value="PROTEIN AF-9 HOMOLOG"/>
    <property type="match status" value="1"/>
</dbReference>
<dbReference type="AlphaFoldDB" id="A0AAN8V4N1"/>
<evidence type="ECO:0000256" key="2">
    <source>
        <dbReference type="ARBA" id="ARBA00023163"/>
    </source>
</evidence>
<gene>
    <name evidence="6" type="ORF">RJ641_010916</name>
</gene>
<keyword evidence="3 4" id="KW-0539">Nucleus</keyword>
<dbReference type="GO" id="GO:0006355">
    <property type="term" value="P:regulation of DNA-templated transcription"/>
    <property type="evidence" value="ECO:0007669"/>
    <property type="project" value="InterPro"/>
</dbReference>
<evidence type="ECO:0000313" key="6">
    <source>
        <dbReference type="EMBL" id="KAK6922612.1"/>
    </source>
</evidence>
<evidence type="ECO:0000256" key="4">
    <source>
        <dbReference type="PROSITE-ProRule" id="PRU00376"/>
    </source>
</evidence>
<feature type="domain" description="YEATS" evidence="5">
    <location>
        <begin position="1"/>
        <end position="48"/>
    </location>
</feature>
<dbReference type="Pfam" id="PF03366">
    <property type="entry name" value="YEATS"/>
    <property type="match status" value="1"/>
</dbReference>
<evidence type="ECO:0000259" key="5">
    <source>
        <dbReference type="PROSITE" id="PS51037"/>
    </source>
</evidence>
<proteinExistence type="predicted"/>
<keyword evidence="7" id="KW-1185">Reference proteome</keyword>